<dbReference type="EMBL" id="CP103424">
    <property type="protein sequence ID" value="UWD34802.1"/>
    <property type="molecule type" value="Genomic_DNA"/>
</dbReference>
<evidence type="ECO:0000313" key="3">
    <source>
        <dbReference type="EMBL" id="UWD34802.1"/>
    </source>
</evidence>
<protein>
    <submittedName>
        <fullName evidence="3">BspA family leucine-rich repeat surface protein</fullName>
    </submittedName>
</protein>
<keyword evidence="4" id="KW-1185">Reference proteome</keyword>
<dbReference type="Gene3D" id="1.10.287.1490">
    <property type="match status" value="1"/>
</dbReference>
<evidence type="ECO:0000313" key="4">
    <source>
        <dbReference type="Proteomes" id="UP001059819"/>
    </source>
</evidence>
<keyword evidence="1" id="KW-0175">Coiled coil</keyword>
<accession>A0ABY5TVX5</accession>
<dbReference type="Pfam" id="PF03382">
    <property type="entry name" value="DUF285"/>
    <property type="match status" value="1"/>
</dbReference>
<keyword evidence="2" id="KW-0732">Signal</keyword>
<gene>
    <name evidence="3" type="ORF">NX779_03225</name>
</gene>
<evidence type="ECO:0000256" key="1">
    <source>
        <dbReference type="SAM" id="Coils"/>
    </source>
</evidence>
<name>A0ABY5TVX5_9MOLU</name>
<sequence length="397" mass="46728">MKILKLITLVSVLIPTALTASSVISHRFNEKNDHFISDQSNEKSENEILTSLNKHINDLRIKIIEIQGKINALKDEKQKVEKQKFEIDQQIRTIKEEFESSGSNESLKEKLDALLKESDKLNNRPRDIDDELATLQRDKEGFERQKSDNESKLETFRKNEEAYRLMVLHIWNSRFKNTIWEKETCFSLLQRFEKETGIRLELQDLRIKDDPIHINNKKFNNNLKVKTFNIRFDLPSNAAYKLSQDKIENGDELVQFGYDDKGKIQPISPNINKVPITLPWFITDLSRAFYKTNHGEIDGIQHWDTSNVTNMSHMFFESWINQQIGHWNVKNVMNFEWMFWSCTLFEKSIGSWEISSNAKTERFMNNPVPIWSNGAMREACVPKIIRERHVNDARHIK</sequence>
<organism evidence="3 4">
    <name type="scientific">Mycoplasma cottewii</name>
    <dbReference type="NCBI Taxonomy" id="51364"/>
    <lineage>
        <taxon>Bacteria</taxon>
        <taxon>Bacillati</taxon>
        <taxon>Mycoplasmatota</taxon>
        <taxon>Mollicutes</taxon>
        <taxon>Mycoplasmataceae</taxon>
        <taxon>Mycoplasma</taxon>
    </lineage>
</organism>
<reference evidence="3" key="1">
    <citation type="submission" date="2022-08" db="EMBL/GenBank/DDBJ databases">
        <title>Complete genome sequence of Mycoplasma cottewii type strain VIS.</title>
        <authorList>
            <person name="Spergser J."/>
        </authorList>
    </citation>
    <scope>NUCLEOTIDE SEQUENCE</scope>
    <source>
        <strain evidence="3">VIS</strain>
    </source>
</reference>
<feature type="coiled-coil region" evidence="1">
    <location>
        <begin position="56"/>
        <end position="152"/>
    </location>
</feature>
<feature type="chain" id="PRO_5045936358" evidence="2">
    <location>
        <begin position="21"/>
        <end position="397"/>
    </location>
</feature>
<evidence type="ECO:0000256" key="2">
    <source>
        <dbReference type="SAM" id="SignalP"/>
    </source>
</evidence>
<dbReference type="InterPro" id="IPR005046">
    <property type="entry name" value="DUF285"/>
</dbReference>
<dbReference type="RefSeq" id="WP_259429988.1">
    <property type="nucleotide sequence ID" value="NZ_CP103424.1"/>
</dbReference>
<proteinExistence type="predicted"/>
<dbReference type="Proteomes" id="UP001059819">
    <property type="component" value="Chromosome"/>
</dbReference>
<feature type="signal peptide" evidence="2">
    <location>
        <begin position="1"/>
        <end position="20"/>
    </location>
</feature>